<dbReference type="VEuPathDB" id="TriTrypDB:TvY486_1107140"/>
<gene>
    <name evidence="3" type="ORF">TVY486_1107140</name>
</gene>
<reference evidence="3" key="1">
    <citation type="journal article" date="2012" name="Proc. Natl. Acad. Sci. U.S.A.">
        <title>Antigenic diversity is generated by distinct evolutionary mechanisms in African trypanosome species.</title>
        <authorList>
            <person name="Jackson A.P."/>
            <person name="Berry A."/>
            <person name="Aslett M."/>
            <person name="Allison H.C."/>
            <person name="Burton P."/>
            <person name="Vavrova-Anderson J."/>
            <person name="Brown R."/>
            <person name="Browne H."/>
            <person name="Corton N."/>
            <person name="Hauser H."/>
            <person name="Gamble J."/>
            <person name="Gilderthorp R."/>
            <person name="Marcello L."/>
            <person name="McQuillan J."/>
            <person name="Otto T.D."/>
            <person name="Quail M.A."/>
            <person name="Sanders M.J."/>
            <person name="van Tonder A."/>
            <person name="Ginger M.L."/>
            <person name="Field M.C."/>
            <person name="Barry J.D."/>
            <person name="Hertz-Fowler C."/>
            <person name="Berriman M."/>
        </authorList>
    </citation>
    <scope>NUCLEOTIDE SEQUENCE</scope>
    <source>
        <strain evidence="3">Y486</strain>
    </source>
</reference>
<evidence type="ECO:0000313" key="3">
    <source>
        <dbReference type="EMBL" id="CCC53230.1"/>
    </source>
</evidence>
<evidence type="ECO:0000256" key="1">
    <source>
        <dbReference type="SAM" id="Coils"/>
    </source>
</evidence>
<organism evidence="3">
    <name type="scientific">Trypanosoma vivax (strain Y486)</name>
    <dbReference type="NCBI Taxonomy" id="1055687"/>
    <lineage>
        <taxon>Eukaryota</taxon>
        <taxon>Discoba</taxon>
        <taxon>Euglenozoa</taxon>
        <taxon>Kinetoplastea</taxon>
        <taxon>Metakinetoplastina</taxon>
        <taxon>Trypanosomatida</taxon>
        <taxon>Trypanosomatidae</taxon>
        <taxon>Trypanosoma</taxon>
        <taxon>Duttonella</taxon>
    </lineage>
</organism>
<proteinExistence type="predicted"/>
<feature type="coiled-coil region" evidence="1">
    <location>
        <begin position="289"/>
        <end position="323"/>
    </location>
</feature>
<protein>
    <submittedName>
        <fullName evidence="3">Uncharacterized protein</fullName>
    </submittedName>
</protein>
<name>G0UBN3_TRYVY</name>
<dbReference type="EMBL" id="HE573027">
    <property type="protein sequence ID" value="CCC53230.1"/>
    <property type="molecule type" value="Genomic_DNA"/>
</dbReference>
<dbReference type="AlphaFoldDB" id="G0UBN3"/>
<sequence length="373" mass="39628">MEVSAVDATSTFTASSLSADSVGTGIKGSHDEFSSISLLSSIATPLRRGAPRKAGATTHEITLLMPNDTENAQTRPPTLNSLVGDGRDSHSSSHLRDAAVTCGAWMSACETQWKTQRPPVPPAPYVTAPVGSSISETGSCSATGLQTAMSSTGESANNGGAGCLADEANVYFRLLQTELELRETRRYAEVREQEVTRLLEVVSIQKEHIAELRQNLAKLQPARCDTATGTSRPATSGRRCVPGKDRSSDAMQQRGLASVAVQTIDTAALLDGLSVGDVKQTVRCAVEALGRVEAQLRAETRRAAALKRENSELRNQLARAMRRGNGGTATGTACAREVACDTVATFLQGPLRRFLTESVELHGKMTKMGHTCT</sequence>
<accession>G0UBN3</accession>
<keyword evidence="1" id="KW-0175">Coiled coil</keyword>
<feature type="region of interest" description="Disordered" evidence="2">
    <location>
        <begin position="224"/>
        <end position="252"/>
    </location>
</feature>
<evidence type="ECO:0000256" key="2">
    <source>
        <dbReference type="SAM" id="MobiDB-lite"/>
    </source>
</evidence>